<feature type="transmembrane region" description="Helical" evidence="1">
    <location>
        <begin position="28"/>
        <end position="46"/>
    </location>
</feature>
<dbReference type="EMBL" id="FUXI01000038">
    <property type="protein sequence ID" value="SKA10262.1"/>
    <property type="molecule type" value="Genomic_DNA"/>
</dbReference>
<dbReference type="OrthoDB" id="2241557at2"/>
<feature type="transmembrane region" description="Helical" evidence="1">
    <location>
        <begin position="52"/>
        <end position="73"/>
    </location>
</feature>
<feature type="transmembrane region" description="Helical" evidence="1">
    <location>
        <begin position="192"/>
        <end position="208"/>
    </location>
</feature>
<evidence type="ECO:0000256" key="1">
    <source>
        <dbReference type="SAM" id="Phobius"/>
    </source>
</evidence>
<proteinExistence type="predicted"/>
<feature type="transmembrane region" description="Helical" evidence="1">
    <location>
        <begin position="123"/>
        <end position="145"/>
    </location>
</feature>
<keyword evidence="3" id="KW-1185">Reference proteome</keyword>
<gene>
    <name evidence="2" type="ORF">SAMN02745116_02419</name>
</gene>
<organism evidence="2 3">
    <name type="scientific">Pilibacter termitis</name>
    <dbReference type="NCBI Taxonomy" id="263852"/>
    <lineage>
        <taxon>Bacteria</taxon>
        <taxon>Bacillati</taxon>
        <taxon>Bacillota</taxon>
        <taxon>Bacilli</taxon>
        <taxon>Lactobacillales</taxon>
        <taxon>Enterococcaceae</taxon>
        <taxon>Pilibacter</taxon>
    </lineage>
</organism>
<feature type="transmembrane region" description="Helical" evidence="1">
    <location>
        <begin position="166"/>
        <end position="186"/>
    </location>
</feature>
<dbReference type="Proteomes" id="UP000190328">
    <property type="component" value="Unassembled WGS sequence"/>
</dbReference>
<feature type="transmembrane region" description="Helical" evidence="1">
    <location>
        <begin position="94"/>
        <end position="117"/>
    </location>
</feature>
<protein>
    <submittedName>
        <fullName evidence="2">Uncharacterized protein</fullName>
    </submittedName>
</protein>
<name>A0A1T4R2J2_9ENTE</name>
<dbReference type="RefSeq" id="WP_078808316.1">
    <property type="nucleotide sequence ID" value="NZ_FUXI01000038.1"/>
</dbReference>
<dbReference type="AlphaFoldDB" id="A0A1T4R2J2"/>
<accession>A0A1T4R2J2</accession>
<keyword evidence="1" id="KW-0812">Transmembrane</keyword>
<dbReference type="STRING" id="263852.SAMN02745116_02419"/>
<sequence length="226" mass="26802">MFDKNFDFLTEWTVSTVSHIYKLLVQNLYFVLSNALFFVFLIFFRFTLNNLLFFAVPILLLLASFSAQFCYLNQETQIHSIKQYFKMYAKVFKNSWSIFLFYTGMILFVVLDVKILFLANINFMLYPLVITGCFLLSSMLYVLLISSDNRASSLTLRKKLTWSIMISYRLPIVTLMNICFVLLTLFCMQNFSLAYICFLGGMMNYYIWKNLTRRFSIELFFEQVSQ</sequence>
<reference evidence="2 3" key="1">
    <citation type="submission" date="2017-02" db="EMBL/GenBank/DDBJ databases">
        <authorList>
            <person name="Peterson S.W."/>
        </authorList>
    </citation>
    <scope>NUCLEOTIDE SEQUENCE [LARGE SCALE GENOMIC DNA]</scope>
    <source>
        <strain evidence="2 3">ATCC BAA-1030</strain>
    </source>
</reference>
<evidence type="ECO:0000313" key="3">
    <source>
        <dbReference type="Proteomes" id="UP000190328"/>
    </source>
</evidence>
<evidence type="ECO:0000313" key="2">
    <source>
        <dbReference type="EMBL" id="SKA10262.1"/>
    </source>
</evidence>
<keyword evidence="1" id="KW-1133">Transmembrane helix</keyword>
<keyword evidence="1" id="KW-0472">Membrane</keyword>